<dbReference type="InterPro" id="IPR002213">
    <property type="entry name" value="UDP_glucos_trans"/>
</dbReference>
<dbReference type="AlphaFoldDB" id="A0A067FZF3"/>
<evidence type="ECO:0000256" key="2">
    <source>
        <dbReference type="ARBA" id="ARBA00022676"/>
    </source>
</evidence>
<gene>
    <name evidence="4" type="ORF">CISIN_1g042918mg</name>
</gene>
<sequence>MRGKLEELIEEINRQEDEKISCVIADGAMGWAMVAAEEMKIRRAAYLACSSWTTGLLLNQLMKFISLFISGTAIKKHMIQLAPTMATIHSTKLGEWMLCKSKYDLEPGALALIPELLPLGQLLASNRLGNSAGFFWPEDSTLFSTESYSRNRFNLWAVRPDMTDNSNDDAYQKGFQDGVGTRGQMVGCTPQQKFLSHPSIACFLRHCGWNPTTEGVSNGLAFLCWPYFAEQFLNESYICAIRKVGQRFNKTKMGSSQGKKLTTRWIKCSVMKILKHVPWNSRKRS</sequence>
<keyword evidence="2" id="KW-0328">Glycosyltransferase</keyword>
<dbReference type="GO" id="GO:0035251">
    <property type="term" value="F:UDP-glucosyltransferase activity"/>
    <property type="evidence" value="ECO:0000318"/>
    <property type="project" value="GO_Central"/>
</dbReference>
<evidence type="ECO:0000313" key="5">
    <source>
        <dbReference type="Proteomes" id="UP000027120"/>
    </source>
</evidence>
<dbReference type="SMR" id="A0A067FZF3"/>
<comment type="similarity">
    <text evidence="1">Belongs to the UDP-glycosyltransferase family.</text>
</comment>
<dbReference type="SUPFAM" id="SSF53756">
    <property type="entry name" value="UDP-Glycosyltransferase/glycogen phosphorylase"/>
    <property type="match status" value="1"/>
</dbReference>
<dbReference type="PANTHER" id="PTHR11926">
    <property type="entry name" value="GLUCOSYL/GLUCURONOSYL TRANSFERASES"/>
    <property type="match status" value="1"/>
</dbReference>
<dbReference type="Proteomes" id="UP000027120">
    <property type="component" value="Unassembled WGS sequence"/>
</dbReference>
<reference evidence="4 5" key="1">
    <citation type="submission" date="2014-04" db="EMBL/GenBank/DDBJ databases">
        <authorList>
            <consortium name="International Citrus Genome Consortium"/>
            <person name="Gmitter F."/>
            <person name="Chen C."/>
            <person name="Farmerie W."/>
            <person name="Harkins T."/>
            <person name="Desany B."/>
            <person name="Mohiuddin M."/>
            <person name="Kodira C."/>
            <person name="Borodovsky M."/>
            <person name="Lomsadze A."/>
            <person name="Burns P."/>
            <person name="Jenkins J."/>
            <person name="Prochnik S."/>
            <person name="Shu S."/>
            <person name="Chapman J."/>
            <person name="Pitluck S."/>
            <person name="Schmutz J."/>
            <person name="Rokhsar D."/>
        </authorList>
    </citation>
    <scope>NUCLEOTIDE SEQUENCE</scope>
</reference>
<accession>A0A067FZF3</accession>
<dbReference type="PANTHER" id="PTHR11926:SF1412">
    <property type="entry name" value="UDP-GLYCOSYLTRANSFERASE 83A1-LIKE"/>
    <property type="match status" value="1"/>
</dbReference>
<name>A0A067FZF3_CITSI</name>
<dbReference type="EMBL" id="KK784887">
    <property type="protein sequence ID" value="KDO72749.1"/>
    <property type="molecule type" value="Genomic_DNA"/>
</dbReference>
<keyword evidence="5" id="KW-1185">Reference proteome</keyword>
<keyword evidence="3" id="KW-0808">Transferase</keyword>
<protein>
    <submittedName>
        <fullName evidence="4">Uncharacterized protein</fullName>
    </submittedName>
</protein>
<evidence type="ECO:0000256" key="1">
    <source>
        <dbReference type="ARBA" id="ARBA00009995"/>
    </source>
</evidence>
<dbReference type="Gene3D" id="3.40.50.2000">
    <property type="entry name" value="Glycogen Phosphorylase B"/>
    <property type="match status" value="2"/>
</dbReference>
<dbReference type="Pfam" id="PF00201">
    <property type="entry name" value="UDPGT"/>
    <property type="match status" value="1"/>
</dbReference>
<organism evidence="4 5">
    <name type="scientific">Citrus sinensis</name>
    <name type="common">Sweet orange</name>
    <name type="synonym">Citrus aurantium var. sinensis</name>
    <dbReference type="NCBI Taxonomy" id="2711"/>
    <lineage>
        <taxon>Eukaryota</taxon>
        <taxon>Viridiplantae</taxon>
        <taxon>Streptophyta</taxon>
        <taxon>Embryophyta</taxon>
        <taxon>Tracheophyta</taxon>
        <taxon>Spermatophyta</taxon>
        <taxon>Magnoliopsida</taxon>
        <taxon>eudicotyledons</taxon>
        <taxon>Gunneridae</taxon>
        <taxon>Pentapetalae</taxon>
        <taxon>rosids</taxon>
        <taxon>malvids</taxon>
        <taxon>Sapindales</taxon>
        <taxon>Rutaceae</taxon>
        <taxon>Aurantioideae</taxon>
        <taxon>Citrus</taxon>
    </lineage>
</organism>
<evidence type="ECO:0000313" key="4">
    <source>
        <dbReference type="EMBL" id="KDO72749.1"/>
    </source>
</evidence>
<evidence type="ECO:0000256" key="3">
    <source>
        <dbReference type="ARBA" id="ARBA00022679"/>
    </source>
</evidence>
<proteinExistence type="inferred from homology"/>